<reference evidence="1 2" key="1">
    <citation type="submission" date="2014-07" db="EMBL/GenBank/DDBJ databases">
        <title>Draft Genome Sequence of Gephyronic Acid Producer, Cystobacter violaceus Strain Cb vi76.</title>
        <authorList>
            <person name="Stevens D.C."/>
            <person name="Young J."/>
            <person name="Carmichael R."/>
            <person name="Tan J."/>
            <person name="Taylor R.E."/>
        </authorList>
    </citation>
    <scope>NUCLEOTIDE SEQUENCE [LARGE SCALE GENOMIC DNA]</scope>
    <source>
        <strain evidence="1 2">Cb vi76</strain>
    </source>
</reference>
<dbReference type="RefSeq" id="WP_043410634.1">
    <property type="nucleotide sequence ID" value="NZ_JPMI01000322.1"/>
</dbReference>
<accession>A0A084SHH8</accession>
<evidence type="ECO:0000313" key="1">
    <source>
        <dbReference type="EMBL" id="KFA87913.1"/>
    </source>
</evidence>
<name>A0A084SHH8_9BACT</name>
<organism evidence="1 2">
    <name type="scientific">Archangium violaceum Cb vi76</name>
    <dbReference type="NCBI Taxonomy" id="1406225"/>
    <lineage>
        <taxon>Bacteria</taxon>
        <taxon>Pseudomonadati</taxon>
        <taxon>Myxococcota</taxon>
        <taxon>Myxococcia</taxon>
        <taxon>Myxococcales</taxon>
        <taxon>Cystobacterineae</taxon>
        <taxon>Archangiaceae</taxon>
        <taxon>Archangium</taxon>
    </lineage>
</organism>
<protein>
    <submittedName>
        <fullName evidence="1">Uncharacterized protein</fullName>
    </submittedName>
</protein>
<proteinExistence type="predicted"/>
<dbReference type="Proteomes" id="UP000028547">
    <property type="component" value="Unassembled WGS sequence"/>
</dbReference>
<evidence type="ECO:0000313" key="2">
    <source>
        <dbReference type="Proteomes" id="UP000028547"/>
    </source>
</evidence>
<comment type="caution">
    <text evidence="1">The sequence shown here is derived from an EMBL/GenBank/DDBJ whole genome shotgun (WGS) entry which is preliminary data.</text>
</comment>
<dbReference type="EMBL" id="JPMI01000322">
    <property type="protein sequence ID" value="KFA87913.1"/>
    <property type="molecule type" value="Genomic_DNA"/>
</dbReference>
<sequence length="265" mass="29323">MARLLVFCESPADFETIQGLVDRVLRKQGPDWVRELLEGPSEDARKGFRDWVPDGEGRGYFDLHKLATYANRLKLRVPQGHFAGHPGEAGALMGRTAFLVARELALSGTAIDAVILVWDMDDQGAARRTGLDQASAEARPLVSFEIVLGCPDPMREAWVLAGFEPQSEAERAALADMRQELGFNPCEEAHRLDAKKEHAKRSPKRVLDVLTASEHEREVRCWTEAPLVLLHARGTLSGLTTFLDKTAESLVPRLSGVPPRPLTQD</sequence>
<gene>
    <name evidence="1" type="ORF">Q664_44850</name>
</gene>
<dbReference type="AlphaFoldDB" id="A0A084SHH8"/>